<gene>
    <name evidence="2" type="ORF">FSB_LOCUS12504</name>
</gene>
<feature type="domain" description="Reverse transcriptase zinc-binding" evidence="1">
    <location>
        <begin position="825"/>
        <end position="909"/>
    </location>
</feature>
<reference evidence="2" key="1">
    <citation type="submission" date="2018-02" db="EMBL/GenBank/DDBJ databases">
        <authorList>
            <person name="Cohen D.B."/>
            <person name="Kent A.D."/>
        </authorList>
    </citation>
    <scope>NUCLEOTIDE SEQUENCE</scope>
</reference>
<dbReference type="PANTHER" id="PTHR33116">
    <property type="entry name" value="REVERSE TRANSCRIPTASE ZINC-BINDING DOMAIN-CONTAINING PROTEIN-RELATED-RELATED"/>
    <property type="match status" value="1"/>
</dbReference>
<name>A0A2N9FBN5_FAGSY</name>
<dbReference type="PANTHER" id="PTHR33116:SF78">
    <property type="entry name" value="OS12G0587133 PROTEIN"/>
    <property type="match status" value="1"/>
</dbReference>
<protein>
    <recommendedName>
        <fullName evidence="1">Reverse transcriptase zinc-binding domain-containing protein</fullName>
    </recommendedName>
</protein>
<organism evidence="2">
    <name type="scientific">Fagus sylvatica</name>
    <name type="common">Beechnut</name>
    <dbReference type="NCBI Taxonomy" id="28930"/>
    <lineage>
        <taxon>Eukaryota</taxon>
        <taxon>Viridiplantae</taxon>
        <taxon>Streptophyta</taxon>
        <taxon>Embryophyta</taxon>
        <taxon>Tracheophyta</taxon>
        <taxon>Spermatophyta</taxon>
        <taxon>Magnoliopsida</taxon>
        <taxon>eudicotyledons</taxon>
        <taxon>Gunneridae</taxon>
        <taxon>Pentapetalae</taxon>
        <taxon>rosids</taxon>
        <taxon>fabids</taxon>
        <taxon>Fagales</taxon>
        <taxon>Fagaceae</taxon>
        <taxon>Fagus</taxon>
    </lineage>
</organism>
<dbReference type="SUPFAM" id="SSF56219">
    <property type="entry name" value="DNase I-like"/>
    <property type="match status" value="1"/>
</dbReference>
<dbReference type="Pfam" id="PF13966">
    <property type="entry name" value="zf-RVT"/>
    <property type="match status" value="1"/>
</dbReference>
<dbReference type="InterPro" id="IPR036691">
    <property type="entry name" value="Endo/exonu/phosph_ase_sf"/>
</dbReference>
<dbReference type="AlphaFoldDB" id="A0A2N9FBN5"/>
<accession>A0A2N9FBN5</accession>
<sequence length="975" mass="110967">MGQVLASGEFELVVYEEDDSGTWENTSMGVDGQIAESQGFNFEENPGYLGVELLGWDYEEAPLNVEPLTMVVEPPSLKSDLGVMHRGVKGKKVKFDWLLQNLKAVGEVLGAPYVGFEDRVEKLLLDIEARRNKRHTGCGESGRSGRSGRSSRPILGLLQIPECGGPICVGFLQGVYGPNFANERHFMWDELAGVCAWWGLPWCVAGDFNVVRFPSKHSGTAAFSAAMMEFSDFISDLDLVDIPLLGGRFLEMSSSDPFRPFSNSFGMGDGIPYQVHGTPSFIFASKLKALKADIKKWNVEVFGNVESRKNILWKKLQELDVLGREFSRITEENSTWLDRPFEEEEVLGVVMSCEGDKSPGLDGFPMSFFQACWHIIHADLMAVFHSFHEFGEFERSLNATFLVLIPKKYDAGEVKDFRPISLILDLALIVSECLDSRLKTGVLGVMCKLDVEKAYDHVNWDFLHYLLGRCSRGLRQGDPLSPLLFDIVMEGLSRLLDRAVLRGLVSVFLWVVSGLKINLGKFELVPVGEVGNMECLVDILGCQWGCIPMKYLGMPLGADFKEKTIWNPIIEKVEKQLAGWKRLYLSKGGRVTLIKSTLSNLPTYLLSLFPMPASVVLHIEKLQRDFLWGGLGEEKRFHLLKWDKVCLPLQNGGLAIKNLRLFNQALLGKWLWRFGKERDHLWRKVIEAKYGCVRGGWCTNQVNSSYGVSLWKTISKGWDLFNKFISFEIGDGSKVSFWHDVWCGDRPLKEMYPDLFAISCSPDSLVADLLSCHNDIPHWDLTFIRNIQDWESDSLLALLELLYANLKIGIREDTIYWGLAKNKCFTVSSYYKALSGTSHVSFPSKIIWKSRAPPRVAFFVWTAALGKIMTIDNLQKRHVLIMDWCCMCKKGGEMVDHLLLHCPFAWELWSMVFDLFGVLWVMPRSIVEMLDCWQGNFGKHRNFLIWRVVPHCLMWSIWRERNGRSFEDCERRMLR</sequence>
<evidence type="ECO:0000313" key="2">
    <source>
        <dbReference type="EMBL" id="SPC84622.1"/>
    </source>
</evidence>
<dbReference type="Gene3D" id="3.60.10.10">
    <property type="entry name" value="Endonuclease/exonuclease/phosphatase"/>
    <property type="match status" value="1"/>
</dbReference>
<evidence type="ECO:0000259" key="1">
    <source>
        <dbReference type="Pfam" id="PF13966"/>
    </source>
</evidence>
<dbReference type="EMBL" id="OIVN01000724">
    <property type="protein sequence ID" value="SPC84622.1"/>
    <property type="molecule type" value="Genomic_DNA"/>
</dbReference>
<dbReference type="InterPro" id="IPR026960">
    <property type="entry name" value="RVT-Znf"/>
</dbReference>
<proteinExistence type="predicted"/>